<accession>A0A495JJH3</accession>
<comment type="caution">
    <text evidence="1">The sequence shown here is derived from an EMBL/GenBank/DDBJ whole genome shotgun (WGS) entry which is preliminary data.</text>
</comment>
<gene>
    <name evidence="1" type="ORF">BDK92_3504</name>
</gene>
<reference evidence="1 2" key="1">
    <citation type="submission" date="2018-10" db="EMBL/GenBank/DDBJ databases">
        <title>Sequencing the genomes of 1000 actinobacteria strains.</title>
        <authorList>
            <person name="Klenk H.-P."/>
        </authorList>
    </citation>
    <scope>NUCLEOTIDE SEQUENCE [LARGE SCALE GENOMIC DNA]</scope>
    <source>
        <strain evidence="1 2">DSM 45175</strain>
    </source>
</reference>
<name>A0A495JJH3_9ACTN</name>
<dbReference type="EMBL" id="RBKT01000001">
    <property type="protein sequence ID" value="RKR89166.1"/>
    <property type="molecule type" value="Genomic_DNA"/>
</dbReference>
<dbReference type="Proteomes" id="UP000277671">
    <property type="component" value="Unassembled WGS sequence"/>
</dbReference>
<proteinExistence type="predicted"/>
<keyword evidence="2" id="KW-1185">Reference proteome</keyword>
<evidence type="ECO:0000313" key="2">
    <source>
        <dbReference type="Proteomes" id="UP000277671"/>
    </source>
</evidence>
<dbReference type="AlphaFoldDB" id="A0A495JJH3"/>
<evidence type="ECO:0000313" key="1">
    <source>
        <dbReference type="EMBL" id="RKR89166.1"/>
    </source>
</evidence>
<protein>
    <submittedName>
        <fullName evidence="1">Uncharacterized protein</fullName>
    </submittedName>
</protein>
<sequence length="70" mass="7627">MELWADAYSVQDGHYLFGILVDASPEELSEVTVTSWPSPKPGRVEILVAKIPASEVVQVESGPTDGQRSR</sequence>
<organism evidence="1 2">
    <name type="scientific">Micromonospora pisi</name>
    <dbReference type="NCBI Taxonomy" id="589240"/>
    <lineage>
        <taxon>Bacteria</taxon>
        <taxon>Bacillati</taxon>
        <taxon>Actinomycetota</taxon>
        <taxon>Actinomycetes</taxon>
        <taxon>Micromonosporales</taxon>
        <taxon>Micromonosporaceae</taxon>
        <taxon>Micromonospora</taxon>
    </lineage>
</organism>